<accession>A0A0F4PQG5</accession>
<protein>
    <submittedName>
        <fullName evidence="1">Uncharacterized protein</fullName>
    </submittedName>
</protein>
<keyword evidence="2" id="KW-1185">Reference proteome</keyword>
<dbReference type="PATRIC" id="fig|151081.8.peg.1506"/>
<dbReference type="RefSeq" id="WP_045979127.1">
    <property type="nucleotide sequence ID" value="NZ_JXXY01000006.1"/>
</dbReference>
<dbReference type="Proteomes" id="UP000033664">
    <property type="component" value="Unassembled WGS sequence"/>
</dbReference>
<evidence type="ECO:0000313" key="1">
    <source>
        <dbReference type="EMBL" id="KJZ01679.1"/>
    </source>
</evidence>
<proteinExistence type="predicted"/>
<sequence length="167" mass="19077">MSCKLELNGLDAQLTEQCEQEFQRQAALYDGELFWYLDSVYCNIELNSPSIKSQVVLANFANSACPFSSLRFAASLYPYNDFRWPVHSHQAAIFYMLAGLEIVQNLKYEQRIAPAMRMFESTTECKSLMHIAAHIISTNSLSLSICPEIHNYVEQHLGANYIDRGEH</sequence>
<reference evidence="1 2" key="1">
    <citation type="journal article" date="2015" name="BMC Genomics">
        <title>Genome mining reveals unlocked bioactive potential of marine Gram-negative bacteria.</title>
        <authorList>
            <person name="Machado H."/>
            <person name="Sonnenschein E.C."/>
            <person name="Melchiorsen J."/>
            <person name="Gram L."/>
        </authorList>
    </citation>
    <scope>NUCLEOTIDE SEQUENCE [LARGE SCALE GENOMIC DNA]</scope>
    <source>
        <strain evidence="1 2">S3137</strain>
    </source>
</reference>
<gene>
    <name evidence="1" type="ORF">TW72_01635</name>
</gene>
<dbReference type="GeneID" id="58227184"/>
<evidence type="ECO:0000313" key="2">
    <source>
        <dbReference type="Proteomes" id="UP000033664"/>
    </source>
</evidence>
<name>A0A0F4PQG5_9GAMM</name>
<comment type="caution">
    <text evidence="1">The sequence shown here is derived from an EMBL/GenBank/DDBJ whole genome shotgun (WGS) entry which is preliminary data.</text>
</comment>
<organism evidence="1 2">
    <name type="scientific">Pseudoalteromonas ruthenica</name>
    <dbReference type="NCBI Taxonomy" id="151081"/>
    <lineage>
        <taxon>Bacteria</taxon>
        <taxon>Pseudomonadati</taxon>
        <taxon>Pseudomonadota</taxon>
        <taxon>Gammaproteobacteria</taxon>
        <taxon>Alteromonadales</taxon>
        <taxon>Pseudoalteromonadaceae</taxon>
        <taxon>Pseudoalteromonas</taxon>
    </lineage>
</organism>
<dbReference type="AlphaFoldDB" id="A0A0F4PQG5"/>
<dbReference type="EMBL" id="JXXZ01000002">
    <property type="protein sequence ID" value="KJZ01679.1"/>
    <property type="molecule type" value="Genomic_DNA"/>
</dbReference>